<comment type="similarity">
    <text evidence="1 5">Belongs to the thiolase-like superfamily. Beta-ketoacyl-ACP synthases family.</text>
</comment>
<accession>H2B248</accession>
<dbReference type="GeneID" id="13886906"/>
<keyword evidence="8" id="KW-1185">Reference proteome</keyword>
<feature type="domain" description="Ketosynthase family 3 (KS3)" evidence="6">
    <location>
        <begin position="2"/>
        <end position="433"/>
    </location>
</feature>
<evidence type="ECO:0000256" key="5">
    <source>
        <dbReference type="RuleBase" id="RU003694"/>
    </source>
</evidence>
<dbReference type="PANTHER" id="PTHR11712:SF336">
    <property type="entry name" value="3-OXOACYL-[ACYL-CARRIER-PROTEIN] SYNTHASE, MITOCHONDRIAL"/>
    <property type="match status" value="1"/>
</dbReference>
<evidence type="ECO:0000256" key="2">
    <source>
        <dbReference type="ARBA" id="ARBA00013191"/>
    </source>
</evidence>
<gene>
    <name evidence="7" type="primary">KAFR0L00900</name>
    <name evidence="7" type="ORF">KAFR_0L00900</name>
</gene>
<dbReference type="InParanoid" id="H2B248"/>
<dbReference type="CDD" id="cd00834">
    <property type="entry name" value="KAS_I_II"/>
    <property type="match status" value="1"/>
</dbReference>
<dbReference type="InterPro" id="IPR020841">
    <property type="entry name" value="PKS_Beta-ketoAc_synthase_dom"/>
</dbReference>
<evidence type="ECO:0000256" key="4">
    <source>
        <dbReference type="ARBA" id="ARBA00049541"/>
    </source>
</evidence>
<organism evidence="7 8">
    <name type="scientific">Kazachstania africana (strain ATCC 22294 / BCRC 22015 / CBS 2517 / CECT 1963 / NBRC 1671 / NRRL Y-8276)</name>
    <name type="common">Yeast</name>
    <name type="synonym">Kluyveromyces africanus</name>
    <dbReference type="NCBI Taxonomy" id="1071382"/>
    <lineage>
        <taxon>Eukaryota</taxon>
        <taxon>Fungi</taxon>
        <taxon>Dikarya</taxon>
        <taxon>Ascomycota</taxon>
        <taxon>Saccharomycotina</taxon>
        <taxon>Saccharomycetes</taxon>
        <taxon>Saccharomycetales</taxon>
        <taxon>Saccharomycetaceae</taxon>
        <taxon>Kazachstania</taxon>
    </lineage>
</organism>
<dbReference type="AlphaFoldDB" id="H2B248"/>
<evidence type="ECO:0000313" key="8">
    <source>
        <dbReference type="Proteomes" id="UP000005220"/>
    </source>
</evidence>
<dbReference type="GO" id="GO:0006633">
    <property type="term" value="P:fatty acid biosynthetic process"/>
    <property type="evidence" value="ECO:0007669"/>
    <property type="project" value="InterPro"/>
</dbReference>
<dbReference type="eggNOG" id="KOG1394">
    <property type="taxonomic scope" value="Eukaryota"/>
</dbReference>
<dbReference type="PROSITE" id="PS52004">
    <property type="entry name" value="KS3_2"/>
    <property type="match status" value="1"/>
</dbReference>
<evidence type="ECO:0000256" key="1">
    <source>
        <dbReference type="ARBA" id="ARBA00008467"/>
    </source>
</evidence>
<dbReference type="GO" id="GO:0005739">
    <property type="term" value="C:mitochondrion"/>
    <property type="evidence" value="ECO:0007669"/>
    <property type="project" value="TreeGrafter"/>
</dbReference>
<dbReference type="Pfam" id="PF00109">
    <property type="entry name" value="ketoacyl-synt"/>
    <property type="match status" value="1"/>
</dbReference>
<dbReference type="EC" id="2.3.1.41" evidence="2"/>
<dbReference type="RefSeq" id="XP_003959833.1">
    <property type="nucleotide sequence ID" value="XM_003959784.1"/>
</dbReference>
<dbReference type="OrthoDB" id="5334845at2759"/>
<dbReference type="HOGENOM" id="CLU_000022_69_2_1"/>
<dbReference type="EMBL" id="HE650832">
    <property type="protein sequence ID" value="CCF60698.1"/>
    <property type="molecule type" value="Genomic_DNA"/>
</dbReference>
<dbReference type="SUPFAM" id="SSF53901">
    <property type="entry name" value="Thiolase-like"/>
    <property type="match status" value="2"/>
</dbReference>
<dbReference type="Pfam" id="PF02801">
    <property type="entry name" value="Ketoacyl-synt_C"/>
    <property type="match status" value="1"/>
</dbReference>
<evidence type="ECO:0000259" key="6">
    <source>
        <dbReference type="PROSITE" id="PS52004"/>
    </source>
</evidence>
<dbReference type="NCBIfam" id="NF005589">
    <property type="entry name" value="PRK07314.1"/>
    <property type="match status" value="1"/>
</dbReference>
<dbReference type="GO" id="GO:0004315">
    <property type="term" value="F:3-oxoacyl-[acyl-carrier-protein] synthase activity"/>
    <property type="evidence" value="ECO:0007669"/>
    <property type="project" value="UniProtKB-EC"/>
</dbReference>
<keyword evidence="3 5" id="KW-0808">Transferase</keyword>
<dbReference type="SMART" id="SM00825">
    <property type="entry name" value="PKS_KS"/>
    <property type="match status" value="1"/>
</dbReference>
<dbReference type="InterPro" id="IPR014031">
    <property type="entry name" value="Ketoacyl_synth_C"/>
</dbReference>
<dbReference type="InterPro" id="IPR018201">
    <property type="entry name" value="Ketoacyl_synth_AS"/>
</dbReference>
<dbReference type="PROSITE" id="PS00606">
    <property type="entry name" value="KS3_1"/>
    <property type="match status" value="1"/>
</dbReference>
<evidence type="ECO:0000313" key="7">
    <source>
        <dbReference type="EMBL" id="CCF60698.1"/>
    </source>
</evidence>
<dbReference type="InterPro" id="IPR016039">
    <property type="entry name" value="Thiolase-like"/>
</dbReference>
<dbReference type="PANTHER" id="PTHR11712">
    <property type="entry name" value="POLYKETIDE SYNTHASE-RELATED"/>
    <property type="match status" value="1"/>
</dbReference>
<dbReference type="Gene3D" id="3.40.47.10">
    <property type="match status" value="1"/>
</dbReference>
<dbReference type="InterPro" id="IPR014030">
    <property type="entry name" value="Ketoacyl_synth_N"/>
</dbReference>
<evidence type="ECO:0000256" key="3">
    <source>
        <dbReference type="ARBA" id="ARBA00022679"/>
    </source>
</evidence>
<dbReference type="STRING" id="1071382.H2B248"/>
<dbReference type="FunCoup" id="H2B248">
    <property type="interactions" value="474"/>
</dbReference>
<dbReference type="Proteomes" id="UP000005220">
    <property type="component" value="Chromosome 12"/>
</dbReference>
<dbReference type="InterPro" id="IPR000794">
    <property type="entry name" value="Beta-ketoacyl_synthase"/>
</dbReference>
<reference evidence="7 8" key="1">
    <citation type="journal article" date="2011" name="Proc. Natl. Acad. Sci. U.S.A.">
        <title>Evolutionary erosion of yeast sex chromosomes by mating-type switching accidents.</title>
        <authorList>
            <person name="Gordon J.L."/>
            <person name="Armisen D."/>
            <person name="Proux-Wera E."/>
            <person name="Oheigeartaigh S.S."/>
            <person name="Byrne K.P."/>
            <person name="Wolfe K.H."/>
        </authorList>
    </citation>
    <scope>NUCLEOTIDE SEQUENCE [LARGE SCALE GENOMIC DNA]</scope>
    <source>
        <strain evidence="8">ATCC 22294 / BCRC 22015 / CBS 2517 / CECT 1963 / NBRC 1671 / NRRL Y-8276</strain>
    </source>
</reference>
<comment type="catalytic activity">
    <reaction evidence="4">
        <text>a fatty acyl-[ACP] + malonyl-[ACP] + H(+) = a 3-oxoacyl-[ACP] + holo-[ACP] + CO2</text>
        <dbReference type="Rhea" id="RHEA:22836"/>
        <dbReference type="Rhea" id="RHEA-COMP:9623"/>
        <dbReference type="Rhea" id="RHEA-COMP:9685"/>
        <dbReference type="Rhea" id="RHEA-COMP:9916"/>
        <dbReference type="Rhea" id="RHEA-COMP:14125"/>
        <dbReference type="ChEBI" id="CHEBI:15378"/>
        <dbReference type="ChEBI" id="CHEBI:16526"/>
        <dbReference type="ChEBI" id="CHEBI:64479"/>
        <dbReference type="ChEBI" id="CHEBI:78449"/>
        <dbReference type="ChEBI" id="CHEBI:78776"/>
        <dbReference type="ChEBI" id="CHEBI:138651"/>
        <dbReference type="EC" id="2.3.1.41"/>
    </reaction>
</comment>
<proteinExistence type="inferred from homology"/>
<protein>
    <recommendedName>
        <fullName evidence="2">beta-ketoacyl-[acyl-carrier-protein] synthase I</fullName>
        <ecNumber evidence="2">2.3.1.41</ecNumber>
    </recommendedName>
</protein>
<name>H2B248_KAZAF</name>
<dbReference type="KEGG" id="kaf:KAFR_0L00900"/>
<sequence>MSRRVVITGLDCITPLATSARESWTNLLSSKPCFTPITSLSNYKRDYRPFFKCLPSNLKIGKCHTEKSQEFQELSKTILNAQDERRMTDSVKNSVLTAYNALKSANLLIQDTHTLDNSLVDRKRVSTIIGTGLPPMEEIHNATLQFHDSQKRPSPFFIPKILSNMISGSISIKFQTLGPSQTVSTACASGNNAIIDGFHNIKNDYSDVAIVGATESSLHPLTISGFHRMKSLSSDSISRPFDVERDGFVISEGTGILILEELSHAMKRNATIYAELRNVGLSSDAYHVTSPRSDGDGARRAMQMALKGVNPNDIDYINAHATSTPVGDVSELNAIVNTFAEPSNRKKLLHVSSNKGAMGHLLGAAGIVESIFTILSLHEGILPHTMNLSNESKVENPLINLIKDKPLKHDNLNFALCNSFGFGGVNTSLLFSKWKF</sequence>